<evidence type="ECO:0000313" key="1">
    <source>
        <dbReference type="EMBL" id="KAJ1675995.1"/>
    </source>
</evidence>
<dbReference type="Proteomes" id="UP001145114">
    <property type="component" value="Unassembled WGS sequence"/>
</dbReference>
<organism evidence="1 2">
    <name type="scientific">Spiromyces aspiralis</name>
    <dbReference type="NCBI Taxonomy" id="68401"/>
    <lineage>
        <taxon>Eukaryota</taxon>
        <taxon>Fungi</taxon>
        <taxon>Fungi incertae sedis</taxon>
        <taxon>Zoopagomycota</taxon>
        <taxon>Kickxellomycotina</taxon>
        <taxon>Kickxellomycetes</taxon>
        <taxon>Kickxellales</taxon>
        <taxon>Kickxellaceae</taxon>
        <taxon>Spiromyces</taxon>
    </lineage>
</organism>
<protein>
    <submittedName>
        <fullName evidence="1">Uncharacterized protein</fullName>
    </submittedName>
</protein>
<keyword evidence="2" id="KW-1185">Reference proteome</keyword>
<proteinExistence type="predicted"/>
<reference evidence="1" key="1">
    <citation type="submission" date="2022-06" db="EMBL/GenBank/DDBJ databases">
        <title>Phylogenomic reconstructions and comparative analyses of Kickxellomycotina fungi.</title>
        <authorList>
            <person name="Reynolds N.K."/>
            <person name="Stajich J.E."/>
            <person name="Barry K."/>
            <person name="Grigoriev I.V."/>
            <person name="Crous P."/>
            <person name="Smith M.E."/>
        </authorList>
    </citation>
    <scope>NUCLEOTIDE SEQUENCE</scope>
    <source>
        <strain evidence="1">RSA 2271</strain>
    </source>
</reference>
<sequence length="818" mass="89484">MRADRNRRISLTDITTDGGLILSINRGSIRNLEAMHLPRELDKIGNVEYKTVLFNVSTARLMHLATQLQSRLDQGHGKAFYEIGVDDNGNFIGLTEELLEETISNLDKATKLLGHVRITEVVRREVMLPVMDFDYNKKCYNDSSKDRAKSIIGYSPEVEELVKSIQPGDTVIQLDGGRKAIELEARWVAEVVFVREKLRKVPIPNVRVALLGDHLAGKSSLVGHLLYGEADNGRGKCRLYSLRHRHEIESGETSSISRCVVGFDARSSLVNHASQQRMSVDEMARRSTHIVAFLDTCGKLKYRRTTIQALLADAPHAACLMIPSDATHVSDNVCEYLRLVAALDIPLCVVITKYDLLTRDLLPAAKGSGGSSSSEATSVVSQERMSRFSSLINDLHRAFTQILPDREWATISGDARGSLDLEIAKLAKRFMATGAASNGRSGVKIVPFFDTNCIDPDVAMFTKFLSHLSRPAAEEDSEQTQGKPNVNEESEVHSEFRIQDVFAIPDVGCVVSGRVLSGSFQASMPVIDGQVEIEIKGGVQTITIPASTSSATLTVPTASGNGEIITTLNWEDAIPKSVYYVGPDEDGNFHKVIIRSIQSYRVDIERADADQVVSMAIEFQDMAWTGDKLFQPRRGMVVLNYNPAKTSMKGGYDRAGSSADGFDLARWVAEAAPMNATGNAGGVLSDRSQHLGMVTDAFVARMTIAKLCGATLAPGHSAMIYTGSVTHAATVKAIVPAPKLSSVLSLQQGHNDDDSGPGDLDHHQQQQQQQQFGPGDTVFIYFQLCQPSTKEYLRLGDFVLYVHHPSAVNLEGTIVHLC</sequence>
<accession>A0ACC1HH99</accession>
<name>A0ACC1HH99_9FUNG</name>
<gene>
    <name evidence="1" type="ORF">EV182_000165</name>
</gene>
<comment type="caution">
    <text evidence="1">The sequence shown here is derived from an EMBL/GenBank/DDBJ whole genome shotgun (WGS) entry which is preliminary data.</text>
</comment>
<dbReference type="EMBL" id="JAMZIH010005146">
    <property type="protein sequence ID" value="KAJ1675995.1"/>
    <property type="molecule type" value="Genomic_DNA"/>
</dbReference>
<evidence type="ECO:0000313" key="2">
    <source>
        <dbReference type="Proteomes" id="UP001145114"/>
    </source>
</evidence>